<dbReference type="AlphaFoldDB" id="A0A0F9RA70"/>
<comment type="similarity">
    <text evidence="1">Belongs to the UPF0045 family.</text>
</comment>
<dbReference type="PANTHER" id="PTHR33777">
    <property type="entry name" value="UPF0045 PROTEIN ECM15"/>
    <property type="match status" value="1"/>
</dbReference>
<sequence length="149" mass="17056">MIHAEVSVYPMGTNTTSASFYIAKGIEAIKNLEGLRYEVNPMGTLLESENVDKIFEASKRITEAIHNLGVQRVEVVLKIDSRKDKDSKLEEKMESLKLPTVDYWNLLTKDCKLRTWSAILVGIIAYPVVLFIVLIILFCETFKWILFKD</sequence>
<dbReference type="NCBIfam" id="TIGR00106">
    <property type="entry name" value="MTH1187 family thiamine-binding protein"/>
    <property type="match status" value="1"/>
</dbReference>
<name>A0A0F9RA70_9ZZZZ</name>
<dbReference type="PANTHER" id="PTHR33777:SF1">
    <property type="entry name" value="UPF0045 PROTEIN ECM15"/>
    <property type="match status" value="1"/>
</dbReference>
<evidence type="ECO:0000256" key="2">
    <source>
        <dbReference type="SAM" id="Phobius"/>
    </source>
</evidence>
<keyword evidence="2" id="KW-0472">Membrane</keyword>
<reference evidence="4" key="1">
    <citation type="journal article" date="2015" name="Nature">
        <title>Complex archaea that bridge the gap between prokaryotes and eukaryotes.</title>
        <authorList>
            <person name="Spang A."/>
            <person name="Saw J.H."/>
            <person name="Jorgensen S.L."/>
            <person name="Zaremba-Niedzwiedzka K."/>
            <person name="Martijn J."/>
            <person name="Lind A.E."/>
            <person name="van Eijk R."/>
            <person name="Schleper C."/>
            <person name="Guy L."/>
            <person name="Ettema T.J."/>
        </authorList>
    </citation>
    <scope>NUCLEOTIDE SEQUENCE</scope>
</reference>
<dbReference type="InterPro" id="IPR029756">
    <property type="entry name" value="MTH1187/YkoF-like"/>
</dbReference>
<feature type="domain" description="Thiamine-binding protein" evidence="3">
    <location>
        <begin position="4"/>
        <end position="96"/>
    </location>
</feature>
<evidence type="ECO:0000256" key="1">
    <source>
        <dbReference type="ARBA" id="ARBA00010272"/>
    </source>
</evidence>
<comment type="caution">
    <text evidence="4">The sequence shown here is derived from an EMBL/GenBank/DDBJ whole genome shotgun (WGS) entry which is preliminary data.</text>
</comment>
<proteinExistence type="inferred from homology"/>
<dbReference type="EMBL" id="LAZR01003090">
    <property type="protein sequence ID" value="KKN22131.1"/>
    <property type="molecule type" value="Genomic_DNA"/>
</dbReference>
<feature type="transmembrane region" description="Helical" evidence="2">
    <location>
        <begin position="116"/>
        <end position="139"/>
    </location>
</feature>
<dbReference type="SUPFAM" id="SSF89957">
    <property type="entry name" value="MTH1187/YkoF-like"/>
    <property type="match status" value="1"/>
</dbReference>
<gene>
    <name evidence="4" type="ORF">LCGC14_0918230</name>
</gene>
<dbReference type="GO" id="GO:0005829">
    <property type="term" value="C:cytosol"/>
    <property type="evidence" value="ECO:0007669"/>
    <property type="project" value="TreeGrafter"/>
</dbReference>
<keyword evidence="2" id="KW-0812">Transmembrane</keyword>
<keyword evidence="2" id="KW-1133">Transmembrane helix</keyword>
<protein>
    <recommendedName>
        <fullName evidence="3">Thiamine-binding protein domain-containing protein</fullName>
    </recommendedName>
</protein>
<organism evidence="4">
    <name type="scientific">marine sediment metagenome</name>
    <dbReference type="NCBI Taxonomy" id="412755"/>
    <lineage>
        <taxon>unclassified sequences</taxon>
        <taxon>metagenomes</taxon>
        <taxon>ecological metagenomes</taxon>
    </lineage>
</organism>
<accession>A0A0F9RA70</accession>
<dbReference type="Pfam" id="PF01910">
    <property type="entry name" value="Thiamine_BP"/>
    <property type="match status" value="1"/>
</dbReference>
<dbReference type="InterPro" id="IPR051614">
    <property type="entry name" value="UPF0045_domain"/>
</dbReference>
<dbReference type="Gene3D" id="3.30.70.930">
    <property type="match status" value="1"/>
</dbReference>
<evidence type="ECO:0000259" key="3">
    <source>
        <dbReference type="Pfam" id="PF01910"/>
    </source>
</evidence>
<evidence type="ECO:0000313" key="4">
    <source>
        <dbReference type="EMBL" id="KKN22131.1"/>
    </source>
</evidence>
<dbReference type="InterPro" id="IPR002767">
    <property type="entry name" value="Thiamine_BP"/>
</dbReference>